<sequence>MTKSSDSSSSVPDSSYPGERLGLPEDGPGSVGNFGTRILGLIVDWGIASLLSWWLFNYDPIAVSALFVVITSLSIALIGGSIGHTVFGMRNTTVQGDAPGWWRPWVRQILLVFVIPALIMDQDRRGGHEALSGLVLRKFR</sequence>
<evidence type="ECO:0000256" key="1">
    <source>
        <dbReference type="SAM" id="MobiDB-lite"/>
    </source>
</evidence>
<gene>
    <name evidence="3" type="ORF">C7K25_02075</name>
</gene>
<reference evidence="3" key="2">
    <citation type="journal article" date="2022" name="Sci. Rep.">
        <title>In silico prediction of the enzymes involved in the degradation of the herbicide molinate by Gulosibacter molinativorax ON4T.</title>
        <authorList>
            <person name="Lopes A.R."/>
            <person name="Bunin E."/>
            <person name="Viana A.T."/>
            <person name="Froufe H."/>
            <person name="Munoz-Merida A."/>
            <person name="Pinho D."/>
            <person name="Figueiredo J."/>
            <person name="Barroso C."/>
            <person name="Vaz-Moreira I."/>
            <person name="Bellanger X."/>
            <person name="Egas C."/>
            <person name="Nunes O.C."/>
        </authorList>
    </citation>
    <scope>NUCLEOTIDE SEQUENCE</scope>
    <source>
        <strain evidence="3">ON4</strain>
    </source>
</reference>
<keyword evidence="4" id="KW-1185">Reference proteome</keyword>
<accession>A0ABT7C5X7</accession>
<keyword evidence="2" id="KW-0812">Transmembrane</keyword>
<dbReference type="RefSeq" id="WP_026935796.1">
    <property type="nucleotide sequence ID" value="NZ_CP028426.1"/>
</dbReference>
<dbReference type="Proteomes" id="UP001170379">
    <property type="component" value="Unassembled WGS sequence"/>
</dbReference>
<reference evidence="3" key="1">
    <citation type="submission" date="2018-03" db="EMBL/GenBank/DDBJ databases">
        <authorList>
            <person name="Nunes O.C."/>
            <person name="Lopes A.R."/>
            <person name="Froufe H."/>
            <person name="Munoz-Merida A."/>
            <person name="Barroso C."/>
            <person name="Egas C."/>
        </authorList>
    </citation>
    <scope>NUCLEOTIDE SEQUENCE</scope>
    <source>
        <strain evidence="3">ON4</strain>
    </source>
</reference>
<proteinExistence type="predicted"/>
<feature type="transmembrane region" description="Helical" evidence="2">
    <location>
        <begin position="102"/>
        <end position="120"/>
    </location>
</feature>
<feature type="compositionally biased region" description="Low complexity" evidence="1">
    <location>
        <begin position="1"/>
        <end position="15"/>
    </location>
</feature>
<comment type="caution">
    <text evidence="3">The sequence shown here is derived from an EMBL/GenBank/DDBJ whole genome shotgun (WGS) entry which is preliminary data.</text>
</comment>
<dbReference type="EMBL" id="PXVD01000003">
    <property type="protein sequence ID" value="MDJ1370169.1"/>
    <property type="molecule type" value="Genomic_DNA"/>
</dbReference>
<evidence type="ECO:0000313" key="4">
    <source>
        <dbReference type="Proteomes" id="UP001170379"/>
    </source>
</evidence>
<organism evidence="3 4">
    <name type="scientific">Gulosibacter molinativorax</name>
    <dbReference type="NCBI Taxonomy" id="256821"/>
    <lineage>
        <taxon>Bacteria</taxon>
        <taxon>Bacillati</taxon>
        <taxon>Actinomycetota</taxon>
        <taxon>Actinomycetes</taxon>
        <taxon>Micrococcales</taxon>
        <taxon>Microbacteriaceae</taxon>
        <taxon>Gulosibacter</taxon>
    </lineage>
</organism>
<name>A0ABT7C5X7_9MICO</name>
<protein>
    <submittedName>
        <fullName evidence="3">RDD family protein</fullName>
    </submittedName>
</protein>
<feature type="transmembrane region" description="Helical" evidence="2">
    <location>
        <begin position="63"/>
        <end position="82"/>
    </location>
</feature>
<evidence type="ECO:0000256" key="2">
    <source>
        <dbReference type="SAM" id="Phobius"/>
    </source>
</evidence>
<keyword evidence="2" id="KW-1133">Transmembrane helix</keyword>
<feature type="transmembrane region" description="Helical" evidence="2">
    <location>
        <begin position="38"/>
        <end position="56"/>
    </location>
</feature>
<keyword evidence="2" id="KW-0472">Membrane</keyword>
<evidence type="ECO:0000313" key="3">
    <source>
        <dbReference type="EMBL" id="MDJ1370169.1"/>
    </source>
</evidence>
<feature type="region of interest" description="Disordered" evidence="1">
    <location>
        <begin position="1"/>
        <end position="26"/>
    </location>
</feature>